<dbReference type="RefSeq" id="XP_040780536.1">
    <property type="nucleotide sequence ID" value="XM_040916553.1"/>
</dbReference>
<evidence type="ECO:0000313" key="2">
    <source>
        <dbReference type="EMBL" id="KAF3769575.1"/>
    </source>
</evidence>
<dbReference type="GeneID" id="63833682"/>
<gene>
    <name evidence="2" type="ORF">M406DRAFT_248692</name>
</gene>
<dbReference type="OrthoDB" id="5565730at2759"/>
<reference evidence="2" key="1">
    <citation type="journal article" date="2020" name="Phytopathology">
        <title>Genome sequence of the chestnut blight fungus Cryphonectria parasitica EP155: A fundamental resource for an archetypical invasive plant pathogen.</title>
        <authorList>
            <person name="Crouch J.A."/>
            <person name="Dawe A."/>
            <person name="Aerts A."/>
            <person name="Barry K."/>
            <person name="Churchill A.C.L."/>
            <person name="Grimwood J."/>
            <person name="Hillman B."/>
            <person name="Milgroom M.G."/>
            <person name="Pangilinan J."/>
            <person name="Smith M."/>
            <person name="Salamov A."/>
            <person name="Schmutz J."/>
            <person name="Yadav J."/>
            <person name="Grigoriev I.V."/>
            <person name="Nuss D."/>
        </authorList>
    </citation>
    <scope>NUCLEOTIDE SEQUENCE</scope>
    <source>
        <strain evidence="2">EP155</strain>
    </source>
</reference>
<name>A0A9P4YBE8_CRYP1</name>
<evidence type="ECO:0000313" key="3">
    <source>
        <dbReference type="Proteomes" id="UP000803844"/>
    </source>
</evidence>
<keyword evidence="3" id="KW-1185">Reference proteome</keyword>
<evidence type="ECO:0000256" key="1">
    <source>
        <dbReference type="SAM" id="MobiDB-lite"/>
    </source>
</evidence>
<dbReference type="Proteomes" id="UP000803844">
    <property type="component" value="Unassembled WGS sequence"/>
</dbReference>
<accession>A0A9P4YBE8</accession>
<dbReference type="PANTHER" id="PTHR41390">
    <property type="entry name" value="CHROMOSOME 7, WHOLE GENOME SHOTGUN SEQUENCE"/>
    <property type="match status" value="1"/>
</dbReference>
<protein>
    <submittedName>
        <fullName evidence="2">Uncharacterized protein</fullName>
    </submittedName>
</protein>
<organism evidence="2 3">
    <name type="scientific">Cryphonectria parasitica (strain ATCC 38755 / EP155)</name>
    <dbReference type="NCBI Taxonomy" id="660469"/>
    <lineage>
        <taxon>Eukaryota</taxon>
        <taxon>Fungi</taxon>
        <taxon>Dikarya</taxon>
        <taxon>Ascomycota</taxon>
        <taxon>Pezizomycotina</taxon>
        <taxon>Sordariomycetes</taxon>
        <taxon>Sordariomycetidae</taxon>
        <taxon>Diaporthales</taxon>
        <taxon>Cryphonectriaceae</taxon>
        <taxon>Cryphonectria-Endothia species complex</taxon>
        <taxon>Cryphonectria</taxon>
    </lineage>
</organism>
<sequence>MASPQPPSDPQQRTIRTKDELPDGVTEILAKSLQLGAGAGTCGLLFGATAGVVRGTTPVLFSIVSGLQWFGLGSVYYGTRSMAIARYGPGHDVTPSQKVGASALGGAVSGMTVGGIMRGTRNILPAALVFSLLGGGGQFAVNKWTGSSDAPTEKKSDNWFAKFSPMKRLSDQEYEAILEEKLLRLEAEIAIIDEDIAALKAQEKQKGSESTRQTPSTMAREKS</sequence>
<proteinExistence type="predicted"/>
<dbReference type="EMBL" id="MU032344">
    <property type="protein sequence ID" value="KAF3769575.1"/>
    <property type="molecule type" value="Genomic_DNA"/>
</dbReference>
<dbReference type="AlphaFoldDB" id="A0A9P4YBE8"/>
<dbReference type="PANTHER" id="PTHR41390:SF1">
    <property type="entry name" value="NADH-UBIQUINONE OXIDOREDUCTASE 213 KDA SUBUNIT"/>
    <property type="match status" value="1"/>
</dbReference>
<comment type="caution">
    <text evidence="2">The sequence shown here is derived from an EMBL/GenBank/DDBJ whole genome shotgun (WGS) entry which is preliminary data.</text>
</comment>
<feature type="region of interest" description="Disordered" evidence="1">
    <location>
        <begin position="201"/>
        <end position="223"/>
    </location>
</feature>